<accession>A0A379ZQY7</accession>
<dbReference type="PANTHER" id="PTHR13393">
    <property type="entry name" value="SAM-DEPENDENT METHYLTRANSFERASE"/>
    <property type="match status" value="1"/>
</dbReference>
<evidence type="ECO:0000256" key="7">
    <source>
        <dbReference type="SAM" id="MobiDB-lite"/>
    </source>
</evidence>
<evidence type="ECO:0000256" key="3">
    <source>
        <dbReference type="ARBA" id="ARBA00022603"/>
    </source>
</evidence>
<keyword evidence="2 6" id="KW-0698">rRNA processing</keyword>
<dbReference type="EC" id="2.1.1.181" evidence="6"/>
<evidence type="ECO:0000256" key="2">
    <source>
        <dbReference type="ARBA" id="ARBA00022552"/>
    </source>
</evidence>
<dbReference type="NCBIfam" id="NF008725">
    <property type="entry name" value="PRK11727.1"/>
    <property type="match status" value="1"/>
</dbReference>
<dbReference type="GO" id="GO:0070475">
    <property type="term" value="P:rRNA base methylation"/>
    <property type="evidence" value="ECO:0007669"/>
    <property type="project" value="TreeGrafter"/>
</dbReference>
<dbReference type="GO" id="GO:0052907">
    <property type="term" value="F:23S rRNA (adenine(1618)-N(6))-methyltransferase activity"/>
    <property type="evidence" value="ECO:0007669"/>
    <property type="project" value="UniProtKB-EC"/>
</dbReference>
<comment type="catalytic activity">
    <reaction evidence="6">
        <text>adenosine(1618) in 23S rRNA + S-adenosyl-L-methionine = N(6)-methyladenosine(1618) in 23S rRNA + S-adenosyl-L-homocysteine + H(+)</text>
        <dbReference type="Rhea" id="RHEA:16497"/>
        <dbReference type="Rhea" id="RHEA-COMP:10229"/>
        <dbReference type="Rhea" id="RHEA-COMP:10231"/>
        <dbReference type="ChEBI" id="CHEBI:15378"/>
        <dbReference type="ChEBI" id="CHEBI:57856"/>
        <dbReference type="ChEBI" id="CHEBI:59789"/>
        <dbReference type="ChEBI" id="CHEBI:74411"/>
        <dbReference type="ChEBI" id="CHEBI:74449"/>
        <dbReference type="EC" id="2.1.1.181"/>
    </reaction>
</comment>
<gene>
    <name evidence="6 8" type="primary">rlmF</name>
    <name evidence="8" type="ORF">NCTC10738_01822</name>
</gene>
<keyword evidence="9" id="KW-1185">Reference proteome</keyword>
<sequence length="359" mass="39758">MTEVKKHRLNASKGKARAEIKVRTRVKKKTQETTAGKTSVKTGGKAKDKGLHPRNLHRQGYDFTALVASFPALAPHLITTDYGQVSIPFAEPQAVLALNAALLQHHYHIQGWQLPEGYLCPPIPGRVDYLHHIADLLAEGGKIPQGRRIRGLDIGTGANGVYPLLGSSVYGWQFVGADINPVALDNVAGVLQHNPKLVSAIELRLQPEPDQIFHGLLQTGECFDFSLCNPPFHASAADALSGSERKQRNLAASRGEQHQRQEHKLNFGGCQAELWCDGGELGFLLRMIHESRDYGGQVLWFSSLVSKGDNLKPCQQALKQLGTKEVKILEMQQGNKQTRVLAWSFFDAAARRQWWKFKA</sequence>
<dbReference type="Pfam" id="PF05971">
    <property type="entry name" value="Methyltransf_10"/>
    <property type="match status" value="1"/>
</dbReference>
<feature type="region of interest" description="Disordered" evidence="7">
    <location>
        <begin position="23"/>
        <end position="55"/>
    </location>
</feature>
<name>A0A379ZQY7_9GAMM</name>
<dbReference type="PANTHER" id="PTHR13393:SF0">
    <property type="entry name" value="RNA N6-ADENOSINE-METHYLTRANSFERASE METTL16"/>
    <property type="match status" value="1"/>
</dbReference>
<dbReference type="InterPro" id="IPR010286">
    <property type="entry name" value="METTL16/RlmF"/>
</dbReference>
<dbReference type="HAMAP" id="MF_01848">
    <property type="entry name" value="23SrRNA_methyltr_F"/>
    <property type="match status" value="1"/>
</dbReference>
<dbReference type="Proteomes" id="UP000254069">
    <property type="component" value="Unassembled WGS sequence"/>
</dbReference>
<evidence type="ECO:0000256" key="6">
    <source>
        <dbReference type="HAMAP-Rule" id="MF_01848"/>
    </source>
</evidence>
<feature type="compositionally biased region" description="Polar residues" evidence="7">
    <location>
        <begin position="32"/>
        <end position="41"/>
    </location>
</feature>
<comment type="function">
    <text evidence="6">Specifically methylates the adenine in position 1618 of 23S rRNA.</text>
</comment>
<dbReference type="Gene3D" id="3.40.50.150">
    <property type="entry name" value="Vaccinia Virus protein VP39"/>
    <property type="match status" value="1"/>
</dbReference>
<comment type="similarity">
    <text evidence="6">Belongs to the methyltransferase superfamily. METTL16/RlmF family.</text>
</comment>
<evidence type="ECO:0000313" key="9">
    <source>
        <dbReference type="Proteomes" id="UP000254069"/>
    </source>
</evidence>
<dbReference type="CDD" id="cd02440">
    <property type="entry name" value="AdoMet_MTases"/>
    <property type="match status" value="1"/>
</dbReference>
<proteinExistence type="inferred from homology"/>
<evidence type="ECO:0000313" key="8">
    <source>
        <dbReference type="EMBL" id="SUI66410.1"/>
    </source>
</evidence>
<keyword evidence="5 6" id="KW-0949">S-adenosyl-L-methionine</keyword>
<evidence type="ECO:0000256" key="1">
    <source>
        <dbReference type="ARBA" id="ARBA00022490"/>
    </source>
</evidence>
<dbReference type="EMBL" id="UGYO01000001">
    <property type="protein sequence ID" value="SUI66410.1"/>
    <property type="molecule type" value="Genomic_DNA"/>
</dbReference>
<dbReference type="PIRSF" id="PIRSF029038">
    <property type="entry name" value="Mtase_YbiN_prd"/>
    <property type="match status" value="1"/>
</dbReference>
<dbReference type="SUPFAM" id="SSF53335">
    <property type="entry name" value="S-adenosyl-L-methionine-dependent methyltransferases"/>
    <property type="match status" value="1"/>
</dbReference>
<keyword evidence="4 6" id="KW-0808">Transferase</keyword>
<keyword evidence="3 6" id="KW-0489">Methyltransferase</keyword>
<dbReference type="GO" id="GO:0005737">
    <property type="term" value="C:cytoplasm"/>
    <property type="evidence" value="ECO:0007669"/>
    <property type="project" value="UniProtKB-SubCell"/>
</dbReference>
<reference evidence="8 9" key="1">
    <citation type="submission" date="2018-06" db="EMBL/GenBank/DDBJ databases">
        <authorList>
            <consortium name="Pathogen Informatics"/>
            <person name="Doyle S."/>
        </authorList>
    </citation>
    <scope>NUCLEOTIDE SEQUENCE [LARGE SCALE GENOMIC DNA]</scope>
    <source>
        <strain evidence="8 9">NCTC10738</strain>
    </source>
</reference>
<dbReference type="RefSeq" id="WP_115389579.1">
    <property type="nucleotide sequence ID" value="NZ_JADZHC010000003.1"/>
</dbReference>
<organism evidence="8 9">
    <name type="scientific">Shewanella algae</name>
    <dbReference type="NCBI Taxonomy" id="38313"/>
    <lineage>
        <taxon>Bacteria</taxon>
        <taxon>Pseudomonadati</taxon>
        <taxon>Pseudomonadota</taxon>
        <taxon>Gammaproteobacteria</taxon>
        <taxon>Alteromonadales</taxon>
        <taxon>Shewanellaceae</taxon>
        <taxon>Shewanella</taxon>
    </lineage>
</organism>
<dbReference type="InterPro" id="IPR016909">
    <property type="entry name" value="rRNA_lsu_MeTfrase_F"/>
</dbReference>
<comment type="subcellular location">
    <subcellularLocation>
        <location evidence="6">Cytoplasm</location>
    </subcellularLocation>
</comment>
<evidence type="ECO:0000256" key="5">
    <source>
        <dbReference type="ARBA" id="ARBA00022691"/>
    </source>
</evidence>
<evidence type="ECO:0000256" key="4">
    <source>
        <dbReference type="ARBA" id="ARBA00022679"/>
    </source>
</evidence>
<dbReference type="InterPro" id="IPR029063">
    <property type="entry name" value="SAM-dependent_MTases_sf"/>
</dbReference>
<dbReference type="AlphaFoldDB" id="A0A379ZQY7"/>
<protein>
    <recommendedName>
        <fullName evidence="6">Ribosomal RNA large subunit methyltransferase F</fullName>
        <ecNumber evidence="6">2.1.1.181</ecNumber>
    </recommendedName>
    <alternativeName>
        <fullName evidence="6">23S rRNA mA1618 methyltransferase</fullName>
    </alternativeName>
    <alternativeName>
        <fullName evidence="6">rRNA adenine N-6-methyltransferase</fullName>
    </alternativeName>
</protein>
<keyword evidence="1 6" id="KW-0963">Cytoplasm</keyword>